<name>A0AAJ5WS82_9BACT</name>
<dbReference type="AlphaFoldDB" id="A0AAJ5WS82"/>
<reference evidence="1" key="1">
    <citation type="submission" date="2023-03" db="EMBL/GenBank/DDBJ databases">
        <title>Andean soil-derived lignocellulolytic bacterial consortium as a source of novel taxa and putative plastic-active enzymes.</title>
        <authorList>
            <person name="Diaz-Garcia L."/>
            <person name="Chuvochina M."/>
            <person name="Feuerriegel G."/>
            <person name="Bunk B."/>
            <person name="Sproer C."/>
            <person name="Streit W.R."/>
            <person name="Rodriguez L.M."/>
            <person name="Overmann J."/>
            <person name="Jimenez D.J."/>
        </authorList>
    </citation>
    <scope>NUCLEOTIDE SEQUENCE</scope>
    <source>
        <strain evidence="1">MAG 7</strain>
    </source>
</reference>
<dbReference type="Proteomes" id="UP001220610">
    <property type="component" value="Chromosome"/>
</dbReference>
<evidence type="ECO:0000313" key="1">
    <source>
        <dbReference type="EMBL" id="WEK37256.1"/>
    </source>
</evidence>
<dbReference type="EMBL" id="CP119311">
    <property type="protein sequence ID" value="WEK37256.1"/>
    <property type="molecule type" value="Genomic_DNA"/>
</dbReference>
<accession>A0AAJ5WS82</accession>
<evidence type="ECO:0000313" key="2">
    <source>
        <dbReference type="Proteomes" id="UP001220610"/>
    </source>
</evidence>
<proteinExistence type="predicted"/>
<organism evidence="1 2">
    <name type="scientific">Candidatus Pseudobacter hemicellulosilyticus</name>
    <dbReference type="NCBI Taxonomy" id="3121375"/>
    <lineage>
        <taxon>Bacteria</taxon>
        <taxon>Pseudomonadati</taxon>
        <taxon>Bacteroidota</taxon>
        <taxon>Chitinophagia</taxon>
        <taxon>Chitinophagales</taxon>
        <taxon>Chitinophagaceae</taxon>
        <taxon>Pseudobacter</taxon>
    </lineage>
</organism>
<protein>
    <submittedName>
        <fullName evidence="1">Uncharacterized protein</fullName>
    </submittedName>
</protein>
<sequence length="55" mass="6594">MEKKEKFGEKNTSHETIFLCCDKKIKRRRRHVKNAKNSPKKDRKKEVLVAVILQK</sequence>
<gene>
    <name evidence="1" type="ORF">P0Y53_07065</name>
</gene>